<dbReference type="EMBL" id="VSLA01000029">
    <property type="protein sequence ID" value="TYC83733.1"/>
    <property type="molecule type" value="Genomic_DNA"/>
</dbReference>
<dbReference type="AlphaFoldDB" id="A0A5D0WI17"/>
<dbReference type="InterPro" id="IPR012338">
    <property type="entry name" value="Beta-lactam/transpept-like"/>
</dbReference>
<evidence type="ECO:0000313" key="2">
    <source>
        <dbReference type="EMBL" id="TYC83733.1"/>
    </source>
</evidence>
<accession>A0A5D0WI17</accession>
<gene>
    <name evidence="2" type="ORF">FXB42_15930</name>
</gene>
<protein>
    <submittedName>
        <fullName evidence="2">Serine hydrolase</fullName>
    </submittedName>
</protein>
<dbReference type="PANTHER" id="PTHR43283:SF7">
    <property type="entry name" value="BETA-LACTAMASE-RELATED DOMAIN-CONTAINING PROTEIN"/>
    <property type="match status" value="1"/>
</dbReference>
<dbReference type="InterPro" id="IPR001466">
    <property type="entry name" value="Beta-lactam-related"/>
</dbReference>
<evidence type="ECO:0000313" key="3">
    <source>
        <dbReference type="Proteomes" id="UP000322619"/>
    </source>
</evidence>
<dbReference type="PANTHER" id="PTHR43283">
    <property type="entry name" value="BETA-LACTAMASE-RELATED"/>
    <property type="match status" value="1"/>
</dbReference>
<feature type="domain" description="Beta-lactamase-related" evidence="1">
    <location>
        <begin position="23"/>
        <end position="301"/>
    </location>
</feature>
<dbReference type="Proteomes" id="UP000322619">
    <property type="component" value="Unassembled WGS sequence"/>
</dbReference>
<organism evidence="2 3">
    <name type="scientific">Acetobacterium wieringae</name>
    <dbReference type="NCBI Taxonomy" id="52694"/>
    <lineage>
        <taxon>Bacteria</taxon>
        <taxon>Bacillati</taxon>
        <taxon>Bacillota</taxon>
        <taxon>Clostridia</taxon>
        <taxon>Eubacteriales</taxon>
        <taxon>Eubacteriaceae</taxon>
        <taxon>Acetobacterium</taxon>
    </lineage>
</organism>
<dbReference type="InterPro" id="IPR050789">
    <property type="entry name" value="Diverse_Enzym_Activities"/>
</dbReference>
<name>A0A5D0WI17_9FIRM</name>
<dbReference type="GO" id="GO:0016787">
    <property type="term" value="F:hydrolase activity"/>
    <property type="evidence" value="ECO:0007669"/>
    <property type="project" value="UniProtKB-KW"/>
</dbReference>
<reference evidence="2 3" key="1">
    <citation type="submission" date="2019-08" db="EMBL/GenBank/DDBJ databases">
        <title>Isolation and enrichment of carboxydotrophic bacteria from anaerobic sludge for the production of bio-based chemicals from syngas.</title>
        <authorList>
            <person name="Antares A.L."/>
            <person name="Moreira J."/>
            <person name="Diender M."/>
            <person name="Parshina S.N."/>
            <person name="Stams A.J.M."/>
            <person name="Alves M."/>
            <person name="Alves J.I."/>
            <person name="Sousa D.Z."/>
        </authorList>
    </citation>
    <scope>NUCLEOTIDE SEQUENCE [LARGE SCALE GENOMIC DNA]</scope>
    <source>
        <strain evidence="2 3">JM</strain>
    </source>
</reference>
<sequence length="327" mass="36480">MNQIRINEIETAINRDYGNIAGMIVQKNGTKVYEKYFNGYTADNAVHVYSVTKSVLSALIGIAIDQGYIGSLDQKVLAFFPDYQVKDGEKTIQKITLKHLMTMTAPYKYETEPYELFFTSQNPIQDALDLLGGNGIIGEFNYSAIGGTHILAGILARATGQSILDFAEKYLFAPMGITVPHNLLLRSEEEHMTVMNDKTTRGWVIDPQGINTGSWGLFLTPEDMAKIGQLHLDGGRWLGKQLVSAAWIAESTKEHSRWDKLLYGYLWWIIDDQAHSFAALGDGGNVIYVNNKNNMVIAIASLLVPDTRDCIELIKTMIEPAFENSIM</sequence>
<keyword evidence="2" id="KW-0378">Hydrolase</keyword>
<dbReference type="SUPFAM" id="SSF56601">
    <property type="entry name" value="beta-lactamase/transpeptidase-like"/>
    <property type="match status" value="1"/>
</dbReference>
<proteinExistence type="predicted"/>
<comment type="caution">
    <text evidence="2">The sequence shown here is derived from an EMBL/GenBank/DDBJ whole genome shotgun (WGS) entry which is preliminary data.</text>
</comment>
<evidence type="ECO:0000259" key="1">
    <source>
        <dbReference type="Pfam" id="PF00144"/>
    </source>
</evidence>
<dbReference type="Gene3D" id="3.40.710.10">
    <property type="entry name" value="DD-peptidase/beta-lactamase superfamily"/>
    <property type="match status" value="1"/>
</dbReference>
<dbReference type="Pfam" id="PF00144">
    <property type="entry name" value="Beta-lactamase"/>
    <property type="match status" value="1"/>
</dbReference>
<dbReference type="RefSeq" id="WP_148638644.1">
    <property type="nucleotide sequence ID" value="NZ_VSLA01000029.1"/>
</dbReference>